<feature type="region of interest" description="Disordered" evidence="1">
    <location>
        <begin position="195"/>
        <end position="221"/>
    </location>
</feature>
<dbReference type="InterPro" id="IPR036465">
    <property type="entry name" value="vWFA_dom_sf"/>
</dbReference>
<dbReference type="Proteomes" id="UP001219525">
    <property type="component" value="Unassembled WGS sequence"/>
</dbReference>
<feature type="domain" description="VIT" evidence="3">
    <location>
        <begin position="9"/>
        <end position="139"/>
    </location>
</feature>
<dbReference type="InterPro" id="IPR013694">
    <property type="entry name" value="VIT"/>
</dbReference>
<feature type="region of interest" description="Disordered" evidence="1">
    <location>
        <begin position="639"/>
        <end position="692"/>
    </location>
</feature>
<dbReference type="EMBL" id="JARJCW010000004">
    <property type="protein sequence ID" value="KAJ7226005.1"/>
    <property type="molecule type" value="Genomic_DNA"/>
</dbReference>
<dbReference type="Gene3D" id="3.40.50.410">
    <property type="entry name" value="von Willebrand factor, type A domain"/>
    <property type="match status" value="1"/>
</dbReference>
<reference evidence="4" key="1">
    <citation type="submission" date="2023-03" db="EMBL/GenBank/DDBJ databases">
        <title>Massive genome expansion in bonnet fungi (Mycena s.s.) driven by repeated elements and novel gene families across ecological guilds.</title>
        <authorList>
            <consortium name="Lawrence Berkeley National Laboratory"/>
            <person name="Harder C.B."/>
            <person name="Miyauchi S."/>
            <person name="Viragh M."/>
            <person name="Kuo A."/>
            <person name="Thoen E."/>
            <person name="Andreopoulos B."/>
            <person name="Lu D."/>
            <person name="Skrede I."/>
            <person name="Drula E."/>
            <person name="Henrissat B."/>
            <person name="Morin E."/>
            <person name="Kohler A."/>
            <person name="Barry K."/>
            <person name="LaButti K."/>
            <person name="Morin E."/>
            <person name="Salamov A."/>
            <person name="Lipzen A."/>
            <person name="Mereny Z."/>
            <person name="Hegedus B."/>
            <person name="Baldrian P."/>
            <person name="Stursova M."/>
            <person name="Weitz H."/>
            <person name="Taylor A."/>
            <person name="Grigoriev I.V."/>
            <person name="Nagy L.G."/>
            <person name="Martin F."/>
            <person name="Kauserud H."/>
        </authorList>
    </citation>
    <scope>NUCLEOTIDE SEQUENCE</scope>
    <source>
        <strain evidence="4">9144</strain>
    </source>
</reference>
<dbReference type="SMART" id="SM00327">
    <property type="entry name" value="VWA"/>
    <property type="match status" value="1"/>
</dbReference>
<dbReference type="PROSITE" id="PS51468">
    <property type="entry name" value="VIT"/>
    <property type="match status" value="1"/>
</dbReference>
<dbReference type="PANTHER" id="PTHR45737">
    <property type="entry name" value="VON WILLEBRAND FACTOR A DOMAIN-CONTAINING PROTEIN 5A"/>
    <property type="match status" value="1"/>
</dbReference>
<feature type="compositionally biased region" description="Polar residues" evidence="1">
    <location>
        <begin position="195"/>
        <end position="211"/>
    </location>
</feature>
<evidence type="ECO:0000259" key="2">
    <source>
        <dbReference type="PROSITE" id="PS50234"/>
    </source>
</evidence>
<gene>
    <name evidence="4" type="ORF">GGX14DRAFT_642349</name>
</gene>
<dbReference type="SMART" id="SM00609">
    <property type="entry name" value="VIT"/>
    <property type="match status" value="1"/>
</dbReference>
<name>A0AAD7E379_9AGAR</name>
<dbReference type="InterPro" id="IPR002035">
    <property type="entry name" value="VWF_A"/>
</dbReference>
<evidence type="ECO:0000256" key="1">
    <source>
        <dbReference type="SAM" id="MobiDB-lite"/>
    </source>
</evidence>
<sequence>MPPSNGIVHTGSADGSSADREYLTLEEMRAKVFIVDVAARVTLTQVYRNPLSTATSRAVYYFPVPASGAVCAFEMRTSDDRVVTAVCKEKTQARQEYERALAEGKASSLLEWVADDVFTVSVGSIPANSTVSTKLVFTMTLPNDDNTDEIRFQLPMCVGERYGPPLTALDGASAPSSSTRIRITLEIQTSGRIQSLTSPSHSNDISETRYQTHLARPSRRRTTVRYRSPTFLDRDFVLVVHAEGLDAPRCFAELQRDPGGRHSDTVAMQLSIVPSFKLPPVTGQEYIFVVDRSGSMGNMGGTRMGGTRIETAKSTLKLLLRMLPGGSTFNIFSFGSRHSGLWPTSKVYDQSSLTESTAHTVSMDADYGGTEIKTALNAVFATRNIAVSTAVFVLTDGEDTDYAGVISDIQSAVRRSHAAGPRCHLRVFCLGIGDGISSAMCEGIARAGNGVCLFAVHTESILGKCAKLFRAGRKNVVQNVTIDWGIPHENLSLRSTVNFSTPSSSPRKVRLRPAPAVQQSPALVADLHAGTRIDVYAILTLRKALVPKEVTVKGELDGGGVFELTVPIRGIQLAESEPGLPLVHTLAAWRLIQDHQEGMQPLALVLGGASESEEEIRKASIVRLGERYQVASRHTSFIAVDNETDTQRRASPSRRARTPSIVAVDTGTDTQRRASPSRRTRTPSIKRSLSPPASGLRAVFHRLFNPPDDSPVETDPVTFPGAWPSTDFDERDSGRPDEGYVSAGSARTFSTLSSLEEHSDSESSIWSDWNPQPVSEEDARMMRSPSPKLEPVQFAPRPIREARRHVVLAPAPALRPPPPTIDPKVIQLAELQLFDGSFDGTIGTIVGQEVLNEAIALNVDVKLWATAVSIAFLSKHLADPSQKELLNELLEKAYEYLGDNMNIIRRAKELV</sequence>
<keyword evidence="5" id="KW-1185">Reference proteome</keyword>
<feature type="domain" description="VWFA" evidence="2">
    <location>
        <begin position="285"/>
        <end position="480"/>
    </location>
</feature>
<dbReference type="PROSITE" id="PS50234">
    <property type="entry name" value="VWFA"/>
    <property type="match status" value="1"/>
</dbReference>
<dbReference type="PANTHER" id="PTHR45737:SF6">
    <property type="entry name" value="VON WILLEBRAND FACTOR A DOMAIN-CONTAINING PROTEIN 5A"/>
    <property type="match status" value="1"/>
</dbReference>
<accession>A0AAD7E379</accession>
<evidence type="ECO:0000259" key="3">
    <source>
        <dbReference type="PROSITE" id="PS51468"/>
    </source>
</evidence>
<dbReference type="SUPFAM" id="SSF53300">
    <property type="entry name" value="vWA-like"/>
    <property type="match status" value="1"/>
</dbReference>
<evidence type="ECO:0000313" key="5">
    <source>
        <dbReference type="Proteomes" id="UP001219525"/>
    </source>
</evidence>
<proteinExistence type="predicted"/>
<dbReference type="Pfam" id="PF13768">
    <property type="entry name" value="VWA_3"/>
    <property type="match status" value="1"/>
</dbReference>
<evidence type="ECO:0000313" key="4">
    <source>
        <dbReference type="EMBL" id="KAJ7226005.1"/>
    </source>
</evidence>
<organism evidence="4 5">
    <name type="scientific">Mycena pura</name>
    <dbReference type="NCBI Taxonomy" id="153505"/>
    <lineage>
        <taxon>Eukaryota</taxon>
        <taxon>Fungi</taxon>
        <taxon>Dikarya</taxon>
        <taxon>Basidiomycota</taxon>
        <taxon>Agaricomycotina</taxon>
        <taxon>Agaricomycetes</taxon>
        <taxon>Agaricomycetidae</taxon>
        <taxon>Agaricales</taxon>
        <taxon>Marasmiineae</taxon>
        <taxon>Mycenaceae</taxon>
        <taxon>Mycena</taxon>
    </lineage>
</organism>
<comment type="caution">
    <text evidence="4">The sequence shown here is derived from an EMBL/GenBank/DDBJ whole genome shotgun (WGS) entry which is preliminary data.</text>
</comment>
<feature type="region of interest" description="Disordered" evidence="1">
    <location>
        <begin position="704"/>
        <end position="742"/>
    </location>
</feature>
<dbReference type="Pfam" id="PF08487">
    <property type="entry name" value="VIT"/>
    <property type="match status" value="1"/>
</dbReference>
<dbReference type="AlphaFoldDB" id="A0AAD7E379"/>
<protein>
    <submittedName>
        <fullName evidence="4">Uncharacterized protein</fullName>
    </submittedName>
</protein>